<protein>
    <submittedName>
        <fullName evidence="2">Type II toxin-antitoxin system VapC family toxin</fullName>
    </submittedName>
</protein>
<proteinExistence type="predicted"/>
<keyword evidence="3" id="KW-1185">Reference proteome</keyword>
<evidence type="ECO:0000259" key="1">
    <source>
        <dbReference type="Pfam" id="PF01850"/>
    </source>
</evidence>
<dbReference type="Proteomes" id="UP001642900">
    <property type="component" value="Unassembled WGS sequence"/>
</dbReference>
<evidence type="ECO:0000313" key="2">
    <source>
        <dbReference type="EMBL" id="NGO55586.1"/>
    </source>
</evidence>
<gene>
    <name evidence="2" type="ORF">G6N73_31885</name>
</gene>
<dbReference type="InterPro" id="IPR029060">
    <property type="entry name" value="PIN-like_dom_sf"/>
</dbReference>
<name>A0A6G4WN08_9HYPH</name>
<dbReference type="EMBL" id="JAAKZF010000110">
    <property type="protein sequence ID" value="NGO55586.1"/>
    <property type="molecule type" value="Genomic_DNA"/>
</dbReference>
<dbReference type="CDD" id="cd18682">
    <property type="entry name" value="PIN_VapC-like"/>
    <property type="match status" value="1"/>
</dbReference>
<evidence type="ECO:0000313" key="3">
    <source>
        <dbReference type="Proteomes" id="UP001642900"/>
    </source>
</evidence>
<comment type="caution">
    <text evidence="2">The sequence shown here is derived from an EMBL/GenBank/DDBJ whole genome shotgun (WGS) entry which is preliminary data.</text>
</comment>
<dbReference type="Pfam" id="PF01850">
    <property type="entry name" value="PIN"/>
    <property type="match status" value="1"/>
</dbReference>
<accession>A0A6G4WN08</accession>
<feature type="domain" description="PIN" evidence="1">
    <location>
        <begin position="4"/>
        <end position="118"/>
    </location>
</feature>
<sequence length="127" mass="13595">MTAYMLDSSVVLAVLFNEKGADNALRYFKDGQCCGVNVAEIVARLIDKGRTPDEAVSDFEALGLDISGFSPESAVLAGRLRLATRHKGLSLGDRACIALAIHENAVAVTADRSWADLDLGCKVELIR</sequence>
<organism evidence="2 3">
    <name type="scientific">Allomesorhizobium camelthorni</name>
    <dbReference type="NCBI Taxonomy" id="475069"/>
    <lineage>
        <taxon>Bacteria</taxon>
        <taxon>Pseudomonadati</taxon>
        <taxon>Pseudomonadota</taxon>
        <taxon>Alphaproteobacteria</taxon>
        <taxon>Hyphomicrobiales</taxon>
        <taxon>Phyllobacteriaceae</taxon>
        <taxon>Allomesorhizobium</taxon>
    </lineage>
</organism>
<dbReference type="Gene3D" id="3.40.50.1010">
    <property type="entry name" value="5'-nuclease"/>
    <property type="match status" value="1"/>
</dbReference>
<dbReference type="AlphaFoldDB" id="A0A6G4WN08"/>
<reference evidence="2 3" key="1">
    <citation type="submission" date="2020-02" db="EMBL/GenBank/DDBJ databases">
        <title>Genome sequence of strain CCNWXJ40-4.</title>
        <authorList>
            <person name="Gao J."/>
            <person name="Sun J."/>
        </authorList>
    </citation>
    <scope>NUCLEOTIDE SEQUENCE [LARGE SCALE GENOMIC DNA]</scope>
    <source>
        <strain evidence="2 3">CCNWXJ 40-4</strain>
    </source>
</reference>
<dbReference type="InterPro" id="IPR002716">
    <property type="entry name" value="PIN_dom"/>
</dbReference>
<dbReference type="SUPFAM" id="SSF88723">
    <property type="entry name" value="PIN domain-like"/>
    <property type="match status" value="1"/>
</dbReference>